<comment type="caution">
    <text evidence="4">The sequence shown here is derived from an EMBL/GenBank/DDBJ whole genome shotgun (WGS) entry which is preliminary data.</text>
</comment>
<dbReference type="SUPFAM" id="SSF47413">
    <property type="entry name" value="lambda repressor-like DNA-binding domains"/>
    <property type="match status" value="1"/>
</dbReference>
<dbReference type="InterPro" id="IPR010982">
    <property type="entry name" value="Lambda_DNA-bd_dom_sf"/>
</dbReference>
<proteinExistence type="predicted"/>
<accession>A0ABW0GM75</accession>
<evidence type="ECO:0000256" key="1">
    <source>
        <dbReference type="ARBA" id="ARBA00023125"/>
    </source>
</evidence>
<feature type="region of interest" description="Disordered" evidence="2">
    <location>
        <begin position="158"/>
        <end position="195"/>
    </location>
</feature>
<gene>
    <name evidence="4" type="ORF">ACFPJ6_09495</name>
</gene>
<dbReference type="InterPro" id="IPR001387">
    <property type="entry name" value="Cro/C1-type_HTH"/>
</dbReference>
<feature type="compositionally biased region" description="Low complexity" evidence="2">
    <location>
        <begin position="16"/>
        <end position="26"/>
    </location>
</feature>
<feature type="compositionally biased region" description="Low complexity" evidence="2">
    <location>
        <begin position="174"/>
        <end position="189"/>
    </location>
</feature>
<feature type="region of interest" description="Disordered" evidence="2">
    <location>
        <begin position="1"/>
        <end position="26"/>
    </location>
</feature>
<dbReference type="EMBL" id="JBHSLD010000007">
    <property type="protein sequence ID" value="MFC5381025.1"/>
    <property type="molecule type" value="Genomic_DNA"/>
</dbReference>
<evidence type="ECO:0000313" key="5">
    <source>
        <dbReference type="Proteomes" id="UP001596122"/>
    </source>
</evidence>
<organism evidence="4 5">
    <name type="scientific">Aquipuribacter nitratireducens</name>
    <dbReference type="NCBI Taxonomy" id="650104"/>
    <lineage>
        <taxon>Bacteria</taxon>
        <taxon>Bacillati</taxon>
        <taxon>Actinomycetota</taxon>
        <taxon>Actinomycetes</taxon>
        <taxon>Micrococcales</taxon>
        <taxon>Intrasporangiaceae</taxon>
        <taxon>Aquipuribacter</taxon>
    </lineage>
</organism>
<dbReference type="RefSeq" id="WP_340270922.1">
    <property type="nucleotide sequence ID" value="NZ_JBBEOG010000008.1"/>
</dbReference>
<keyword evidence="5" id="KW-1185">Reference proteome</keyword>
<feature type="domain" description="HTH cro/C1-type" evidence="3">
    <location>
        <begin position="59"/>
        <end position="113"/>
    </location>
</feature>
<dbReference type="Proteomes" id="UP001596122">
    <property type="component" value="Unassembled WGS sequence"/>
</dbReference>
<dbReference type="PROSITE" id="PS50943">
    <property type="entry name" value="HTH_CROC1"/>
    <property type="match status" value="1"/>
</dbReference>
<protein>
    <submittedName>
        <fullName evidence="4">Helix-turn-helix domain-containing protein</fullName>
    </submittedName>
</protein>
<name>A0ABW0GM75_9MICO</name>
<sequence>MARTGARAAEGEEPARSTTSSVAGSVSDAVSDAVSEAVTAVGGAVGGARTRVGDLGTFLKDQRTQARMSLRQLAEAAGVSNPYLSQVERGLRRPSAEVLQQIAKGLRISAEALYVRAGLLDQVDAPGVPTAVAADPYLTERQKRALLDLYASLVAARVPTGPDDLGPTDQPEQTGDTTSPTTTTGPTTNRPRRTR</sequence>
<reference evidence="5" key="1">
    <citation type="journal article" date="2019" name="Int. J. Syst. Evol. Microbiol.">
        <title>The Global Catalogue of Microorganisms (GCM) 10K type strain sequencing project: providing services to taxonomists for standard genome sequencing and annotation.</title>
        <authorList>
            <consortium name="The Broad Institute Genomics Platform"/>
            <consortium name="The Broad Institute Genome Sequencing Center for Infectious Disease"/>
            <person name="Wu L."/>
            <person name="Ma J."/>
        </authorList>
    </citation>
    <scope>NUCLEOTIDE SEQUENCE [LARGE SCALE GENOMIC DNA]</scope>
    <source>
        <strain evidence="5">CCUG 43114</strain>
    </source>
</reference>
<dbReference type="Gene3D" id="1.10.260.40">
    <property type="entry name" value="lambda repressor-like DNA-binding domains"/>
    <property type="match status" value="1"/>
</dbReference>
<evidence type="ECO:0000256" key="2">
    <source>
        <dbReference type="SAM" id="MobiDB-lite"/>
    </source>
</evidence>
<evidence type="ECO:0000313" key="4">
    <source>
        <dbReference type="EMBL" id="MFC5381025.1"/>
    </source>
</evidence>
<dbReference type="PANTHER" id="PTHR46797:SF1">
    <property type="entry name" value="METHYLPHOSPHONATE SYNTHASE"/>
    <property type="match status" value="1"/>
</dbReference>
<dbReference type="CDD" id="cd00093">
    <property type="entry name" value="HTH_XRE"/>
    <property type="match status" value="1"/>
</dbReference>
<keyword evidence="1" id="KW-0238">DNA-binding</keyword>
<dbReference type="InterPro" id="IPR050807">
    <property type="entry name" value="TransReg_Diox_bact_type"/>
</dbReference>
<evidence type="ECO:0000259" key="3">
    <source>
        <dbReference type="PROSITE" id="PS50943"/>
    </source>
</evidence>
<dbReference type="SMART" id="SM00530">
    <property type="entry name" value="HTH_XRE"/>
    <property type="match status" value="1"/>
</dbReference>
<dbReference type="PANTHER" id="PTHR46797">
    <property type="entry name" value="HTH-TYPE TRANSCRIPTIONAL REGULATOR"/>
    <property type="match status" value="1"/>
</dbReference>
<dbReference type="Pfam" id="PF01381">
    <property type="entry name" value="HTH_3"/>
    <property type="match status" value="1"/>
</dbReference>